<evidence type="ECO:0000313" key="3">
    <source>
        <dbReference type="Proteomes" id="UP000032702"/>
    </source>
</evidence>
<accession>Q099S5</accession>
<dbReference type="Proteomes" id="UP000032702">
    <property type="component" value="Unassembled WGS sequence"/>
</dbReference>
<gene>
    <name evidence="2" type="ORF">STIAU_3270</name>
</gene>
<dbReference type="EMBL" id="AAMD01000017">
    <property type="protein sequence ID" value="EAU68458.1"/>
    <property type="molecule type" value="Genomic_DNA"/>
</dbReference>
<feature type="compositionally biased region" description="Pro residues" evidence="1">
    <location>
        <begin position="37"/>
        <end position="71"/>
    </location>
</feature>
<dbReference type="AlphaFoldDB" id="Q099S5"/>
<feature type="non-terminal residue" evidence="2">
    <location>
        <position position="1"/>
    </location>
</feature>
<feature type="region of interest" description="Disordered" evidence="1">
    <location>
        <begin position="1"/>
        <end position="71"/>
    </location>
</feature>
<name>Q099S5_STIAD</name>
<feature type="compositionally biased region" description="Basic and acidic residues" evidence="1">
    <location>
        <begin position="21"/>
        <end position="31"/>
    </location>
</feature>
<organism evidence="2 3">
    <name type="scientific">Stigmatella aurantiaca (strain DW4/3-1)</name>
    <dbReference type="NCBI Taxonomy" id="378806"/>
    <lineage>
        <taxon>Bacteria</taxon>
        <taxon>Pseudomonadati</taxon>
        <taxon>Myxococcota</taxon>
        <taxon>Myxococcia</taxon>
        <taxon>Myxococcales</taxon>
        <taxon>Cystobacterineae</taxon>
        <taxon>Archangiaceae</taxon>
        <taxon>Stigmatella</taxon>
    </lineage>
</organism>
<protein>
    <submittedName>
        <fullName evidence="2">Uncharacterized protein</fullName>
    </submittedName>
</protein>
<reference evidence="2 3" key="1">
    <citation type="submission" date="2006-04" db="EMBL/GenBank/DDBJ databases">
        <authorList>
            <person name="Nierman W.C."/>
        </authorList>
    </citation>
    <scope>NUCLEOTIDE SEQUENCE [LARGE SCALE GENOMIC DNA]</scope>
    <source>
        <strain evidence="2 3">DW4/3-1</strain>
    </source>
</reference>
<comment type="caution">
    <text evidence="2">The sequence shown here is derived from an EMBL/GenBank/DDBJ whole genome shotgun (WGS) entry which is preliminary data.</text>
</comment>
<proteinExistence type="predicted"/>
<sequence length="71" mass="7977">PGGRMGYQRELPLPEEDELRPEDPWEPRPDGGEPLLRLPPPLLPPLPQPLPLLPPLLPPPLLPPRPLPGRW</sequence>
<evidence type="ECO:0000313" key="2">
    <source>
        <dbReference type="EMBL" id="EAU68458.1"/>
    </source>
</evidence>
<evidence type="ECO:0000256" key="1">
    <source>
        <dbReference type="SAM" id="MobiDB-lite"/>
    </source>
</evidence>